<dbReference type="REBASE" id="94886">
    <property type="entry name" value="S.Cdo212ORF3830P"/>
</dbReference>
<gene>
    <name evidence="2" type="ORF">CDOO_03835</name>
</gene>
<dbReference type="Proteomes" id="UP000029914">
    <property type="component" value="Chromosome"/>
</dbReference>
<evidence type="ECO:0000313" key="2">
    <source>
        <dbReference type="EMBL" id="AIT62226.1"/>
    </source>
</evidence>
<reference evidence="2 3" key="1">
    <citation type="submission" date="2013-09" db="EMBL/GenBank/DDBJ databases">
        <title>Complete genome sequence of Corynebacterium doosanense CAU 212(T) (=DSM 45436(T)), isolated from activated sludge.</title>
        <authorList>
            <person name="Schaffert L."/>
            <person name="Albersmeier A."/>
            <person name="Kalinowski J."/>
            <person name="Ruckert C."/>
        </authorList>
    </citation>
    <scope>NUCLEOTIDE SEQUENCE [LARGE SCALE GENOMIC DNA]</scope>
    <source>
        <strain evidence="2 3">CAU 212</strain>
    </source>
</reference>
<dbReference type="GO" id="GO:0003677">
    <property type="term" value="F:DNA binding"/>
    <property type="evidence" value="ECO:0007669"/>
    <property type="project" value="InterPro"/>
</dbReference>
<accession>A0A097IJA6</accession>
<dbReference type="eggNOG" id="COG0732">
    <property type="taxonomic scope" value="Bacteria"/>
</dbReference>
<protein>
    <recommendedName>
        <fullName evidence="1">Type I restriction modification DNA specificity domain-containing protein</fullName>
    </recommendedName>
</protein>
<evidence type="ECO:0000313" key="3">
    <source>
        <dbReference type="Proteomes" id="UP000029914"/>
    </source>
</evidence>
<dbReference type="EMBL" id="CP006764">
    <property type="protein sequence ID" value="AIT62226.1"/>
    <property type="molecule type" value="Genomic_DNA"/>
</dbReference>
<feature type="domain" description="Type I restriction modification DNA specificity" evidence="1">
    <location>
        <begin position="35"/>
        <end position="167"/>
    </location>
</feature>
<proteinExistence type="predicted"/>
<keyword evidence="3" id="KW-1185">Reference proteome</keyword>
<organism evidence="2 3">
    <name type="scientific">Corynebacterium doosanense CAU 212 = DSM 45436</name>
    <dbReference type="NCBI Taxonomy" id="558173"/>
    <lineage>
        <taxon>Bacteria</taxon>
        <taxon>Bacillati</taxon>
        <taxon>Actinomycetota</taxon>
        <taxon>Actinomycetes</taxon>
        <taxon>Mycobacteriales</taxon>
        <taxon>Corynebacteriaceae</taxon>
        <taxon>Corynebacterium</taxon>
    </lineage>
</organism>
<dbReference type="AlphaFoldDB" id="A0A097IJA6"/>
<sequence>MEALGRELREQTLQARAHVLRTALDSDSELPELDFAPMLLTEVFEKVRSSKAWYDKIQLELIGVPQYPFVSRSGAGNSIVGFVPRQGKPPERGNVISLGLDTQTLGYQPVDFYTSQNVQILEHQQLNVDNAFVLMTAIKQQLGKFSWGGNGATLKRLKATHIMVPVITTPAGETVPDWEGMTTYGGAMRVRVENTVRASVTTEEGVHA</sequence>
<dbReference type="Pfam" id="PF01420">
    <property type="entry name" value="Methylase_S"/>
    <property type="match status" value="1"/>
</dbReference>
<dbReference type="KEGG" id="cdo:CDOO_03835"/>
<evidence type="ECO:0000259" key="1">
    <source>
        <dbReference type="Pfam" id="PF01420"/>
    </source>
</evidence>
<dbReference type="STRING" id="558173.CDOO_03835"/>
<dbReference type="InterPro" id="IPR000055">
    <property type="entry name" value="Restrct_endonuc_typeI_TRD"/>
</dbReference>
<dbReference type="HOGENOM" id="CLU_1319130_0_0_11"/>
<name>A0A097IJA6_9CORY</name>